<dbReference type="GO" id="GO:0009570">
    <property type="term" value="C:chloroplast stroma"/>
    <property type="evidence" value="ECO:0007669"/>
    <property type="project" value="TreeGrafter"/>
</dbReference>
<accession>A0AAV5JDF4</accession>
<name>A0AAV5JDF4_9ROSI</name>
<dbReference type="Gene3D" id="3.30.200.20">
    <property type="entry name" value="Phosphorylase Kinase, domain 1"/>
    <property type="match status" value="1"/>
</dbReference>
<keyword evidence="4" id="KW-1185">Reference proteome</keyword>
<organism evidence="3 4">
    <name type="scientific">Rubroshorea leprosula</name>
    <dbReference type="NCBI Taxonomy" id="152421"/>
    <lineage>
        <taxon>Eukaryota</taxon>
        <taxon>Viridiplantae</taxon>
        <taxon>Streptophyta</taxon>
        <taxon>Embryophyta</taxon>
        <taxon>Tracheophyta</taxon>
        <taxon>Spermatophyta</taxon>
        <taxon>Magnoliopsida</taxon>
        <taxon>eudicotyledons</taxon>
        <taxon>Gunneridae</taxon>
        <taxon>Pentapetalae</taxon>
        <taxon>rosids</taxon>
        <taxon>malvids</taxon>
        <taxon>Malvales</taxon>
        <taxon>Dipterocarpaceae</taxon>
        <taxon>Rubroshorea</taxon>
    </lineage>
</organism>
<gene>
    <name evidence="3" type="ORF">SLEP1_g20939</name>
</gene>
<dbReference type="EC" id="6.3.2.6" evidence="2"/>
<dbReference type="Proteomes" id="UP001054252">
    <property type="component" value="Unassembled WGS sequence"/>
</dbReference>
<dbReference type="SUPFAM" id="SSF56104">
    <property type="entry name" value="SAICAR synthase-like"/>
    <property type="match status" value="1"/>
</dbReference>
<dbReference type="GO" id="GO:0004639">
    <property type="term" value="F:phosphoribosylaminoimidazolesuccinocarboxamide synthase activity"/>
    <property type="evidence" value="ECO:0007669"/>
    <property type="project" value="UniProtKB-EC"/>
</dbReference>
<evidence type="ECO:0000256" key="1">
    <source>
        <dbReference type="ARBA" id="ARBA00004672"/>
    </source>
</evidence>
<evidence type="ECO:0000313" key="4">
    <source>
        <dbReference type="Proteomes" id="UP001054252"/>
    </source>
</evidence>
<dbReference type="AlphaFoldDB" id="A0AAV5JDF4"/>
<proteinExistence type="predicted"/>
<dbReference type="PANTHER" id="PTHR43700">
    <property type="entry name" value="PHOSPHORIBOSYLAMINOIMIDAZOLE-SUCCINOCARBOXAMIDE SYNTHASE"/>
    <property type="match status" value="1"/>
</dbReference>
<comment type="caution">
    <text evidence="3">The sequence shown here is derived from an EMBL/GenBank/DDBJ whole genome shotgun (WGS) entry which is preliminary data.</text>
</comment>
<dbReference type="EMBL" id="BPVZ01000030">
    <property type="protein sequence ID" value="GKV09434.1"/>
    <property type="molecule type" value="Genomic_DNA"/>
</dbReference>
<protein>
    <recommendedName>
        <fullName evidence="2">phosphoribosylaminoimidazolesuccinocarboxamide synthase</fullName>
        <ecNumber evidence="2">6.3.2.6</ecNumber>
    </recommendedName>
</protein>
<dbReference type="GO" id="GO:0006189">
    <property type="term" value="P:'de novo' IMP biosynthetic process"/>
    <property type="evidence" value="ECO:0007669"/>
    <property type="project" value="TreeGrafter"/>
</dbReference>
<evidence type="ECO:0000256" key="2">
    <source>
        <dbReference type="ARBA" id="ARBA00012217"/>
    </source>
</evidence>
<evidence type="ECO:0000313" key="3">
    <source>
        <dbReference type="EMBL" id="GKV09434.1"/>
    </source>
</evidence>
<sequence>MSDTQSLILINPLTKRNFIKYPKISQSVVSGQSHHQSQQGASLHTLCSSGRKEVLDAIKGSLHNCLSEKNLHLTVPGMKSKIRGKVREIYDGGDYLVLVTTCRQSAFDRILTCFYFIQRPGS</sequence>
<comment type="pathway">
    <text evidence="1">Purine metabolism; IMP biosynthesis via de novo pathway; 5-amino-1-(5-phospho-D-ribosyl)imidazole-4-carboxamide from 5-amino-1-(5-phospho-D-ribosyl)imidazole-4-carboxylate: step 1/2.</text>
</comment>
<dbReference type="PANTHER" id="PTHR43700:SF1">
    <property type="entry name" value="PHOSPHORIBOSYLAMINOIMIDAZOLE-SUCCINOCARBOXAMIDE SYNTHASE"/>
    <property type="match status" value="1"/>
</dbReference>
<reference evidence="3 4" key="1">
    <citation type="journal article" date="2021" name="Commun. Biol.">
        <title>The genome of Shorea leprosula (Dipterocarpaceae) highlights the ecological relevance of drought in aseasonal tropical rainforests.</title>
        <authorList>
            <person name="Ng K.K.S."/>
            <person name="Kobayashi M.J."/>
            <person name="Fawcett J.A."/>
            <person name="Hatakeyama M."/>
            <person name="Paape T."/>
            <person name="Ng C.H."/>
            <person name="Ang C.C."/>
            <person name="Tnah L.H."/>
            <person name="Lee C.T."/>
            <person name="Nishiyama T."/>
            <person name="Sese J."/>
            <person name="O'Brien M.J."/>
            <person name="Copetti D."/>
            <person name="Mohd Noor M.I."/>
            <person name="Ong R.C."/>
            <person name="Putra M."/>
            <person name="Sireger I.Z."/>
            <person name="Indrioko S."/>
            <person name="Kosugi Y."/>
            <person name="Izuno A."/>
            <person name="Isagi Y."/>
            <person name="Lee S.L."/>
            <person name="Shimizu K.K."/>
        </authorList>
    </citation>
    <scope>NUCLEOTIDE SEQUENCE [LARGE SCALE GENOMIC DNA]</scope>
    <source>
        <strain evidence="3">214</strain>
    </source>
</reference>